<dbReference type="RefSeq" id="WP_344415777.1">
    <property type="nucleotide sequence ID" value="NZ_BAAAUF010000049.1"/>
</dbReference>
<name>A0ABP6LUR4_9ACTN</name>
<sequence length="222" mass="24281">MLGGPVHEKPLSKIVDELLRLRRHASRSSQDRSAPSHFGLDPALVGNFAAGTLDPQGEAALADQVARLLPFHWVLSNTLTEAMTQVTDHLGGQRELMAWLDRHVGLPQLVARLYVVMGLLDQYSENSAVVTALRESRERTPYPPGLKGYLVPETDDETLGGIAFKIEELLGDGRTEEAAALGLATVDWLRHVAPRAGELDPKIGDMGELMDHMHRDIQATAV</sequence>
<organism evidence="1 2">
    <name type="scientific">Streptomyces glomeratus</name>
    <dbReference type="NCBI Taxonomy" id="284452"/>
    <lineage>
        <taxon>Bacteria</taxon>
        <taxon>Bacillati</taxon>
        <taxon>Actinomycetota</taxon>
        <taxon>Actinomycetes</taxon>
        <taxon>Kitasatosporales</taxon>
        <taxon>Streptomycetaceae</taxon>
        <taxon>Streptomyces</taxon>
    </lineage>
</organism>
<keyword evidence="2" id="KW-1185">Reference proteome</keyword>
<gene>
    <name evidence="1" type="ORF">GCM10010448_51100</name>
</gene>
<evidence type="ECO:0000313" key="2">
    <source>
        <dbReference type="Proteomes" id="UP001501532"/>
    </source>
</evidence>
<comment type="caution">
    <text evidence="1">The sequence shown here is derived from an EMBL/GenBank/DDBJ whole genome shotgun (WGS) entry which is preliminary data.</text>
</comment>
<dbReference type="EMBL" id="BAAAUF010000049">
    <property type="protein sequence ID" value="GAA3061518.1"/>
    <property type="molecule type" value="Genomic_DNA"/>
</dbReference>
<proteinExistence type="predicted"/>
<evidence type="ECO:0008006" key="3">
    <source>
        <dbReference type="Google" id="ProtNLM"/>
    </source>
</evidence>
<dbReference type="Proteomes" id="UP001501532">
    <property type="component" value="Unassembled WGS sequence"/>
</dbReference>
<protein>
    <recommendedName>
        <fullName evidence="3">TetR family transcriptional regulator</fullName>
    </recommendedName>
</protein>
<accession>A0ABP6LUR4</accession>
<reference evidence="2" key="1">
    <citation type="journal article" date="2019" name="Int. J. Syst. Evol. Microbiol.">
        <title>The Global Catalogue of Microorganisms (GCM) 10K type strain sequencing project: providing services to taxonomists for standard genome sequencing and annotation.</title>
        <authorList>
            <consortium name="The Broad Institute Genomics Platform"/>
            <consortium name="The Broad Institute Genome Sequencing Center for Infectious Disease"/>
            <person name="Wu L."/>
            <person name="Ma J."/>
        </authorList>
    </citation>
    <scope>NUCLEOTIDE SEQUENCE [LARGE SCALE GENOMIC DNA]</scope>
    <source>
        <strain evidence="2">JCM 9091</strain>
    </source>
</reference>
<evidence type="ECO:0000313" key="1">
    <source>
        <dbReference type="EMBL" id="GAA3061518.1"/>
    </source>
</evidence>